<name>A0AAE0ICR5_9PEZI</name>
<feature type="compositionally biased region" description="Basic and acidic residues" evidence="1">
    <location>
        <begin position="177"/>
        <end position="192"/>
    </location>
</feature>
<accession>A0AAE0ICR5</accession>
<feature type="region of interest" description="Disordered" evidence="1">
    <location>
        <begin position="1"/>
        <end position="245"/>
    </location>
</feature>
<dbReference type="AlphaFoldDB" id="A0AAE0ICR5"/>
<protein>
    <submittedName>
        <fullName evidence="2">Uncharacterized protein</fullName>
    </submittedName>
</protein>
<gene>
    <name evidence="2" type="ORF">B0H66DRAFT_554975</name>
</gene>
<dbReference type="EMBL" id="JAUEDM010000003">
    <property type="protein sequence ID" value="KAK3322690.1"/>
    <property type="molecule type" value="Genomic_DNA"/>
</dbReference>
<feature type="compositionally biased region" description="Basic and acidic residues" evidence="1">
    <location>
        <begin position="97"/>
        <end position="108"/>
    </location>
</feature>
<evidence type="ECO:0000313" key="2">
    <source>
        <dbReference type="EMBL" id="KAK3322690.1"/>
    </source>
</evidence>
<keyword evidence="3" id="KW-1185">Reference proteome</keyword>
<comment type="caution">
    <text evidence="2">The sequence shown here is derived from an EMBL/GenBank/DDBJ whole genome shotgun (WGS) entry which is preliminary data.</text>
</comment>
<feature type="compositionally biased region" description="Basic and acidic residues" evidence="1">
    <location>
        <begin position="74"/>
        <end position="84"/>
    </location>
</feature>
<sequence length="245" mass="26780">MPKTKWSHLDTDDERLPEGMTREKYDADTQTYTYRDKDGSIWEGPAGNRYGELRCISSTAPHRPPDPGVAGEQPSRHDSHHSNDNDPEELFFNCVTEPKKARLHHSEQHAGVGVGGSKPLPSLPPDVDNEKEDNVHQQQQQELKRSGTLGSKIARAFSRRAAAGGGGRSRESTGNSRLEDHGVHATEMEKSGSSKWSGWWPGQEKPKPRAKSMSDAVGGGGTEGKSATRRGTATATTFDEILDGR</sequence>
<reference evidence="2" key="2">
    <citation type="submission" date="2023-06" db="EMBL/GenBank/DDBJ databases">
        <authorList>
            <consortium name="Lawrence Berkeley National Laboratory"/>
            <person name="Haridas S."/>
            <person name="Hensen N."/>
            <person name="Bonometti L."/>
            <person name="Westerberg I."/>
            <person name="Brannstrom I.O."/>
            <person name="Guillou S."/>
            <person name="Cros-Aarteil S."/>
            <person name="Calhoun S."/>
            <person name="Kuo A."/>
            <person name="Mondo S."/>
            <person name="Pangilinan J."/>
            <person name="Riley R."/>
            <person name="Labutti K."/>
            <person name="Andreopoulos B."/>
            <person name="Lipzen A."/>
            <person name="Chen C."/>
            <person name="Yanf M."/>
            <person name="Daum C."/>
            <person name="Ng V."/>
            <person name="Clum A."/>
            <person name="Steindorff A."/>
            <person name="Ohm R."/>
            <person name="Martin F."/>
            <person name="Silar P."/>
            <person name="Natvig D."/>
            <person name="Lalanne C."/>
            <person name="Gautier V."/>
            <person name="Ament-Velasquez S.L."/>
            <person name="Kruys A."/>
            <person name="Hutchinson M.I."/>
            <person name="Powell A.J."/>
            <person name="Barry K."/>
            <person name="Miller A.N."/>
            <person name="Grigoriev I.V."/>
            <person name="Debuchy R."/>
            <person name="Gladieux P."/>
            <person name="Thoren M.H."/>
            <person name="Johannesson H."/>
        </authorList>
    </citation>
    <scope>NUCLEOTIDE SEQUENCE</scope>
    <source>
        <strain evidence="2">CBS 118394</strain>
    </source>
</reference>
<evidence type="ECO:0000256" key="1">
    <source>
        <dbReference type="SAM" id="MobiDB-lite"/>
    </source>
</evidence>
<proteinExistence type="predicted"/>
<organism evidence="2 3">
    <name type="scientific">Apodospora peruviana</name>
    <dbReference type="NCBI Taxonomy" id="516989"/>
    <lineage>
        <taxon>Eukaryota</taxon>
        <taxon>Fungi</taxon>
        <taxon>Dikarya</taxon>
        <taxon>Ascomycota</taxon>
        <taxon>Pezizomycotina</taxon>
        <taxon>Sordariomycetes</taxon>
        <taxon>Sordariomycetidae</taxon>
        <taxon>Sordariales</taxon>
        <taxon>Lasiosphaeriaceae</taxon>
        <taxon>Apodospora</taxon>
    </lineage>
</organism>
<dbReference type="Proteomes" id="UP001283341">
    <property type="component" value="Unassembled WGS sequence"/>
</dbReference>
<feature type="compositionally biased region" description="Basic and acidic residues" evidence="1">
    <location>
        <begin position="7"/>
        <end position="27"/>
    </location>
</feature>
<reference evidence="2" key="1">
    <citation type="journal article" date="2023" name="Mol. Phylogenet. Evol.">
        <title>Genome-scale phylogeny and comparative genomics of the fungal order Sordariales.</title>
        <authorList>
            <person name="Hensen N."/>
            <person name="Bonometti L."/>
            <person name="Westerberg I."/>
            <person name="Brannstrom I.O."/>
            <person name="Guillou S."/>
            <person name="Cros-Aarteil S."/>
            <person name="Calhoun S."/>
            <person name="Haridas S."/>
            <person name="Kuo A."/>
            <person name="Mondo S."/>
            <person name="Pangilinan J."/>
            <person name="Riley R."/>
            <person name="LaButti K."/>
            <person name="Andreopoulos B."/>
            <person name="Lipzen A."/>
            <person name="Chen C."/>
            <person name="Yan M."/>
            <person name="Daum C."/>
            <person name="Ng V."/>
            <person name="Clum A."/>
            <person name="Steindorff A."/>
            <person name="Ohm R.A."/>
            <person name="Martin F."/>
            <person name="Silar P."/>
            <person name="Natvig D.O."/>
            <person name="Lalanne C."/>
            <person name="Gautier V."/>
            <person name="Ament-Velasquez S.L."/>
            <person name="Kruys A."/>
            <person name="Hutchinson M.I."/>
            <person name="Powell A.J."/>
            <person name="Barry K."/>
            <person name="Miller A.N."/>
            <person name="Grigoriev I.V."/>
            <person name="Debuchy R."/>
            <person name="Gladieux P."/>
            <person name="Hiltunen Thoren M."/>
            <person name="Johannesson H."/>
        </authorList>
    </citation>
    <scope>NUCLEOTIDE SEQUENCE</scope>
    <source>
        <strain evidence="2">CBS 118394</strain>
    </source>
</reference>
<evidence type="ECO:0000313" key="3">
    <source>
        <dbReference type="Proteomes" id="UP001283341"/>
    </source>
</evidence>
<feature type="compositionally biased region" description="Low complexity" evidence="1">
    <location>
        <begin position="151"/>
        <end position="162"/>
    </location>
</feature>